<evidence type="ECO:0000313" key="1">
    <source>
        <dbReference type="EMBL" id="KAK1436676.1"/>
    </source>
</evidence>
<name>A0AAD8LCR3_TARER</name>
<dbReference type="Proteomes" id="UP001229421">
    <property type="component" value="Unassembled WGS sequence"/>
</dbReference>
<accession>A0AAD8LCR3</accession>
<comment type="caution">
    <text evidence="1">The sequence shown here is derived from an EMBL/GenBank/DDBJ whole genome shotgun (WGS) entry which is preliminary data.</text>
</comment>
<sequence length="116" mass="12743">MKLNLINCDHICMLVIPSIMKMPHNSANVTRIRVAFQFLNLSTNVGFNLESVTLTIVSENMSLLLSSNPKELPPFSHRSGVKSVVASTDCAAPFEPTWLHSTTPIAPPPLVDLFEP</sequence>
<dbReference type="EMBL" id="JAUHHV010000001">
    <property type="protein sequence ID" value="KAK1436676.1"/>
    <property type="molecule type" value="Genomic_DNA"/>
</dbReference>
<keyword evidence="2" id="KW-1185">Reference proteome</keyword>
<proteinExistence type="predicted"/>
<protein>
    <submittedName>
        <fullName evidence="1">Uncharacterized protein</fullName>
    </submittedName>
</protein>
<reference evidence="1" key="1">
    <citation type="journal article" date="2023" name="bioRxiv">
        <title>Improved chromosome-level genome assembly for marigold (Tagetes erecta).</title>
        <authorList>
            <person name="Jiang F."/>
            <person name="Yuan L."/>
            <person name="Wang S."/>
            <person name="Wang H."/>
            <person name="Xu D."/>
            <person name="Wang A."/>
            <person name="Fan W."/>
        </authorList>
    </citation>
    <scope>NUCLEOTIDE SEQUENCE</scope>
    <source>
        <strain evidence="1">WSJ</strain>
        <tissue evidence="1">Leaf</tissue>
    </source>
</reference>
<gene>
    <name evidence="1" type="ORF">QVD17_02458</name>
</gene>
<evidence type="ECO:0000313" key="2">
    <source>
        <dbReference type="Proteomes" id="UP001229421"/>
    </source>
</evidence>
<organism evidence="1 2">
    <name type="scientific">Tagetes erecta</name>
    <name type="common">African marigold</name>
    <dbReference type="NCBI Taxonomy" id="13708"/>
    <lineage>
        <taxon>Eukaryota</taxon>
        <taxon>Viridiplantae</taxon>
        <taxon>Streptophyta</taxon>
        <taxon>Embryophyta</taxon>
        <taxon>Tracheophyta</taxon>
        <taxon>Spermatophyta</taxon>
        <taxon>Magnoliopsida</taxon>
        <taxon>eudicotyledons</taxon>
        <taxon>Gunneridae</taxon>
        <taxon>Pentapetalae</taxon>
        <taxon>asterids</taxon>
        <taxon>campanulids</taxon>
        <taxon>Asterales</taxon>
        <taxon>Asteraceae</taxon>
        <taxon>Asteroideae</taxon>
        <taxon>Heliantheae alliance</taxon>
        <taxon>Tageteae</taxon>
        <taxon>Tagetes</taxon>
    </lineage>
</organism>
<dbReference type="AlphaFoldDB" id="A0AAD8LCR3"/>